<accession>A0A9W8M8P5</accession>
<sequence>MSFFTSSAPSSDTLVATEMDTFDFTLTLAHTNVYSFGNLVEDMFKDMFPVVAGNNEACTDDDIAEDFGAEVADDYYEVVSSEHAKFVEADADARVIATSNRYSILSIVYRDFNCYSIISLEFSMDGDSSHALGLDDDLKGKNSNMVTERMADNCGVTESMADNCSVAESITDNGSVSKSIAGYCSVTSTDPVQSEALAIADESKSFFNGLSERDRSTLRVALCVVLEESAGKAVPRVEYIKVYCVVRMALRFRARGEMNITPELLFMAAGINMMGVDDALGWLYPVIEDFCRTHLYDKGIGCEFA</sequence>
<evidence type="ECO:0000313" key="1">
    <source>
        <dbReference type="EMBL" id="KAJ2868130.1"/>
    </source>
</evidence>
<reference evidence="1" key="1">
    <citation type="submission" date="2022-07" db="EMBL/GenBank/DDBJ databases">
        <title>Phylogenomic reconstructions and comparative analyses of Kickxellomycotina fungi.</title>
        <authorList>
            <person name="Reynolds N.K."/>
            <person name="Stajich J.E."/>
            <person name="Barry K."/>
            <person name="Grigoriev I.V."/>
            <person name="Crous P."/>
            <person name="Smith M.E."/>
        </authorList>
    </citation>
    <scope>NUCLEOTIDE SEQUENCE</scope>
    <source>
        <strain evidence="1">RSA 476</strain>
    </source>
</reference>
<comment type="caution">
    <text evidence="1">The sequence shown here is derived from an EMBL/GenBank/DDBJ whole genome shotgun (WGS) entry which is preliminary data.</text>
</comment>
<keyword evidence="2" id="KW-1185">Reference proteome</keyword>
<evidence type="ECO:0000313" key="2">
    <source>
        <dbReference type="Proteomes" id="UP001140074"/>
    </source>
</evidence>
<organism evidence="1 2">
    <name type="scientific">Coemansia aciculifera</name>
    <dbReference type="NCBI Taxonomy" id="417176"/>
    <lineage>
        <taxon>Eukaryota</taxon>
        <taxon>Fungi</taxon>
        <taxon>Fungi incertae sedis</taxon>
        <taxon>Zoopagomycota</taxon>
        <taxon>Kickxellomycotina</taxon>
        <taxon>Kickxellomycetes</taxon>
        <taxon>Kickxellales</taxon>
        <taxon>Kickxellaceae</taxon>
        <taxon>Coemansia</taxon>
    </lineage>
</organism>
<name>A0A9W8M8P5_9FUNG</name>
<gene>
    <name evidence="1" type="ORF">GGH94_000398</name>
</gene>
<protein>
    <submittedName>
        <fullName evidence="1">Uncharacterized protein</fullName>
    </submittedName>
</protein>
<proteinExistence type="predicted"/>
<dbReference type="Proteomes" id="UP001140074">
    <property type="component" value="Unassembled WGS sequence"/>
</dbReference>
<dbReference type="AlphaFoldDB" id="A0A9W8M8P5"/>
<dbReference type="EMBL" id="JANBUY010000007">
    <property type="protein sequence ID" value="KAJ2868130.1"/>
    <property type="molecule type" value="Genomic_DNA"/>
</dbReference>